<evidence type="ECO:0000313" key="2">
    <source>
        <dbReference type="Proteomes" id="UP000259173"/>
    </source>
</evidence>
<reference evidence="1 2" key="1">
    <citation type="journal article" date="2018" name="Nat. Biotechnol.">
        <title>A standardized bacterial taxonomy based on genome phylogeny substantially revises the tree of life.</title>
        <authorList>
            <person name="Parks D.H."/>
            <person name="Chuvochina M."/>
            <person name="Waite D.W."/>
            <person name="Rinke C."/>
            <person name="Skarshewski A."/>
            <person name="Chaumeil P.A."/>
            <person name="Hugenholtz P."/>
        </authorList>
    </citation>
    <scope>NUCLEOTIDE SEQUENCE [LARGE SCALE GENOMIC DNA]</scope>
    <source>
        <strain evidence="1">UBA8557</strain>
    </source>
</reference>
<dbReference type="Proteomes" id="UP000259173">
    <property type="component" value="Unassembled WGS sequence"/>
</dbReference>
<organism evidence="1 2">
    <name type="scientific">Hyphomonas atlantica</name>
    <dbReference type="NCBI Taxonomy" id="1280948"/>
    <lineage>
        <taxon>Bacteria</taxon>
        <taxon>Pseudomonadati</taxon>
        <taxon>Pseudomonadota</taxon>
        <taxon>Alphaproteobacteria</taxon>
        <taxon>Hyphomonadales</taxon>
        <taxon>Hyphomonadaceae</taxon>
        <taxon>Hyphomonas</taxon>
    </lineage>
</organism>
<gene>
    <name evidence="1" type="ORF">DCG65_04150</name>
</gene>
<keyword evidence="1" id="KW-0560">Oxidoreductase</keyword>
<dbReference type="GO" id="GO:0004497">
    <property type="term" value="F:monooxygenase activity"/>
    <property type="evidence" value="ECO:0007669"/>
    <property type="project" value="UniProtKB-KW"/>
</dbReference>
<keyword evidence="1" id="KW-0503">Monooxygenase</keyword>
<dbReference type="SUPFAM" id="SSF51412">
    <property type="entry name" value="Inosine monophosphate dehydrogenase (IMPDH)"/>
    <property type="match status" value="1"/>
</dbReference>
<dbReference type="AlphaFoldDB" id="A0A3B9KYP5"/>
<protein>
    <submittedName>
        <fullName evidence="1">Nitronate monooxygenase</fullName>
    </submittedName>
</protein>
<name>A0A3B9KYP5_9PROT</name>
<proteinExistence type="predicted"/>
<comment type="caution">
    <text evidence="1">The sequence shown here is derived from an EMBL/GenBank/DDBJ whole genome shotgun (WGS) entry which is preliminary data.</text>
</comment>
<evidence type="ECO:0000313" key="1">
    <source>
        <dbReference type="EMBL" id="HAE93727.1"/>
    </source>
</evidence>
<accession>A0A3B9KYP5</accession>
<feature type="non-terminal residue" evidence="1">
    <location>
        <position position="42"/>
    </location>
</feature>
<sequence length="42" mass="4371">MALPPILQNLRIPVIGSPLFIISNPDLVIAQCKAGVVGSFPA</sequence>
<dbReference type="EMBL" id="DMBR01000119">
    <property type="protein sequence ID" value="HAE93727.1"/>
    <property type="molecule type" value="Genomic_DNA"/>
</dbReference>